<feature type="transmembrane region" description="Helical" evidence="11">
    <location>
        <begin position="95"/>
        <end position="114"/>
    </location>
</feature>
<dbReference type="EMBL" id="LN899825">
    <property type="protein sequence ID" value="CUV33569.1"/>
    <property type="molecule type" value="Genomic_DNA"/>
</dbReference>
<name>A0A0K1ZHL4_RALSL</name>
<feature type="domain" description="CNNM transmembrane" evidence="13">
    <location>
        <begin position="2"/>
        <end position="196"/>
    </location>
</feature>
<dbReference type="AlphaFoldDB" id="A0A0K1ZHL4"/>
<dbReference type="InterPro" id="IPR002550">
    <property type="entry name" value="CNNM"/>
</dbReference>
<evidence type="ECO:0000313" key="14">
    <source>
        <dbReference type="EMBL" id="CUV21720.1"/>
    </source>
</evidence>
<keyword evidence="4 10" id="KW-0812">Transmembrane</keyword>
<keyword evidence="5" id="KW-0677">Repeat</keyword>
<evidence type="ECO:0000256" key="7">
    <source>
        <dbReference type="ARBA" id="ARBA00023122"/>
    </source>
</evidence>
<dbReference type="EMBL" id="LN899822">
    <property type="protein sequence ID" value="CUV59393.1"/>
    <property type="molecule type" value="Genomic_DNA"/>
</dbReference>
<gene>
    <name evidence="20" type="ORF">LH706_03935</name>
    <name evidence="19" type="ORF">RD1301_v1_420012</name>
    <name evidence="14" type="ORF">RUN1744_v1_90034</name>
    <name evidence="15" type="ORF">RUN1985_v1_110047</name>
    <name evidence="18" type="ORF">RUN215_v1_1730049</name>
    <name evidence="16" type="ORF">TD1301_v1_480006</name>
    <name evidence="17" type="ORF">TF3108_v1_90027</name>
</gene>
<reference evidence="20" key="2">
    <citation type="submission" date="2021-10" db="EMBL/GenBank/DDBJ databases">
        <title>Complete genome sequences of five Ralstonia solancearum strains isolated from sunflower.</title>
        <authorList>
            <person name="She X."/>
            <person name="He Z."/>
        </authorList>
    </citation>
    <scope>NUCLEOTIDE SEQUENCE</scope>
    <source>
        <strain evidence="20">RS638</strain>
    </source>
</reference>
<dbReference type="GO" id="GO:0050660">
    <property type="term" value="F:flavin adenine dinucleotide binding"/>
    <property type="evidence" value="ECO:0007669"/>
    <property type="project" value="InterPro"/>
</dbReference>
<evidence type="ECO:0000256" key="1">
    <source>
        <dbReference type="ARBA" id="ARBA00004651"/>
    </source>
</evidence>
<dbReference type="Gene3D" id="3.10.580.10">
    <property type="entry name" value="CBS-domain"/>
    <property type="match status" value="1"/>
</dbReference>
<dbReference type="GO" id="GO:0005886">
    <property type="term" value="C:plasma membrane"/>
    <property type="evidence" value="ECO:0007669"/>
    <property type="project" value="UniProtKB-SubCell"/>
</dbReference>
<dbReference type="EMBL" id="LN899820">
    <property type="protein sequence ID" value="CUV58119.1"/>
    <property type="molecule type" value="Genomic_DNA"/>
</dbReference>
<evidence type="ECO:0000256" key="10">
    <source>
        <dbReference type="PROSITE-ProRule" id="PRU01193"/>
    </source>
</evidence>
<dbReference type="PROSITE" id="PS51846">
    <property type="entry name" value="CNNM"/>
    <property type="match status" value="1"/>
</dbReference>
<dbReference type="EMBL" id="LN899826">
    <property type="protein sequence ID" value="CUV38211.1"/>
    <property type="molecule type" value="Genomic_DNA"/>
</dbReference>
<dbReference type="SMART" id="SM01091">
    <property type="entry name" value="CorC_HlyC"/>
    <property type="match status" value="1"/>
</dbReference>
<feature type="domain" description="CBS" evidence="12">
    <location>
        <begin position="210"/>
        <end position="273"/>
    </location>
</feature>
<evidence type="ECO:0000313" key="15">
    <source>
        <dbReference type="EMBL" id="CUV27861.1"/>
    </source>
</evidence>
<evidence type="ECO:0000259" key="13">
    <source>
        <dbReference type="PROSITE" id="PS51846"/>
    </source>
</evidence>
<evidence type="ECO:0000313" key="20">
    <source>
        <dbReference type="EMBL" id="UZF15610.1"/>
    </source>
</evidence>
<evidence type="ECO:0000256" key="2">
    <source>
        <dbReference type="ARBA" id="ARBA00006337"/>
    </source>
</evidence>
<evidence type="ECO:0000256" key="6">
    <source>
        <dbReference type="ARBA" id="ARBA00022989"/>
    </source>
</evidence>
<dbReference type="Pfam" id="PF03471">
    <property type="entry name" value="CorC_HlyC"/>
    <property type="match status" value="1"/>
</dbReference>
<dbReference type="InterPro" id="IPR044751">
    <property type="entry name" value="Ion_transp-like_CBS"/>
</dbReference>
<dbReference type="Pfam" id="PF01595">
    <property type="entry name" value="CNNM"/>
    <property type="match status" value="1"/>
</dbReference>
<dbReference type="SUPFAM" id="SSF54631">
    <property type="entry name" value="CBS-domain pair"/>
    <property type="match status" value="1"/>
</dbReference>
<accession>A0A0K1ZHL4</accession>
<dbReference type="CDD" id="cd04590">
    <property type="entry name" value="CBS_pair_CorC_HlyC_assoc"/>
    <property type="match status" value="1"/>
</dbReference>
<dbReference type="PANTHER" id="PTHR22777">
    <property type="entry name" value="HEMOLYSIN-RELATED"/>
    <property type="match status" value="1"/>
</dbReference>
<comment type="subcellular location">
    <subcellularLocation>
        <location evidence="1">Cell membrane</location>
        <topology evidence="1">Multi-pass membrane protein</topology>
    </subcellularLocation>
</comment>
<keyword evidence="8 10" id="KW-0472">Membrane</keyword>
<dbReference type="SUPFAM" id="SSF56176">
    <property type="entry name" value="FAD-binding/transporter-associated domain-like"/>
    <property type="match status" value="1"/>
</dbReference>
<protein>
    <submittedName>
        <fullName evidence="20">HlyC/CorC family transporter</fullName>
    </submittedName>
    <submittedName>
        <fullName evidence="19">Putative cbs (Cystathionine-beta-synthase) domain harboring transporter transmembrane protein</fullName>
    </submittedName>
</protein>
<dbReference type="InterPro" id="IPR046342">
    <property type="entry name" value="CBS_dom_sf"/>
</dbReference>
<evidence type="ECO:0000313" key="17">
    <source>
        <dbReference type="EMBL" id="CUV38211.1"/>
    </source>
</evidence>
<keyword evidence="6 10" id="KW-1133">Transmembrane helix</keyword>
<evidence type="ECO:0000313" key="19">
    <source>
        <dbReference type="EMBL" id="CUV59393.1"/>
    </source>
</evidence>
<dbReference type="EMBL" id="LN899823">
    <property type="protein sequence ID" value="CUV21720.1"/>
    <property type="molecule type" value="Genomic_DNA"/>
</dbReference>
<feature type="transmembrane region" description="Helical" evidence="11">
    <location>
        <begin position="6"/>
        <end position="33"/>
    </location>
</feature>
<feature type="domain" description="CBS" evidence="12">
    <location>
        <begin position="276"/>
        <end position="332"/>
    </location>
</feature>
<dbReference type="InterPro" id="IPR005170">
    <property type="entry name" value="Transptr-assoc_dom"/>
</dbReference>
<evidence type="ECO:0000259" key="12">
    <source>
        <dbReference type="PROSITE" id="PS51371"/>
    </source>
</evidence>
<evidence type="ECO:0000313" key="16">
    <source>
        <dbReference type="EMBL" id="CUV33569.1"/>
    </source>
</evidence>
<dbReference type="Pfam" id="PF00571">
    <property type="entry name" value="CBS"/>
    <property type="match status" value="2"/>
</dbReference>
<evidence type="ECO:0000256" key="5">
    <source>
        <dbReference type="ARBA" id="ARBA00022737"/>
    </source>
</evidence>
<feature type="transmembrane region" description="Helical" evidence="11">
    <location>
        <begin position="62"/>
        <end position="89"/>
    </location>
</feature>
<dbReference type="EMBL" id="LN899824">
    <property type="protein sequence ID" value="CUV27861.1"/>
    <property type="molecule type" value="Genomic_DNA"/>
</dbReference>
<evidence type="ECO:0000256" key="8">
    <source>
        <dbReference type="ARBA" id="ARBA00023136"/>
    </source>
</evidence>
<dbReference type="InterPro" id="IPR016169">
    <property type="entry name" value="FAD-bd_PCMH_sub2"/>
</dbReference>
<dbReference type="InterPro" id="IPR036318">
    <property type="entry name" value="FAD-bd_PCMH-like_sf"/>
</dbReference>
<dbReference type="InterPro" id="IPR000644">
    <property type="entry name" value="CBS_dom"/>
</dbReference>
<evidence type="ECO:0000256" key="3">
    <source>
        <dbReference type="ARBA" id="ARBA00022475"/>
    </source>
</evidence>
<evidence type="ECO:0000313" key="18">
    <source>
        <dbReference type="EMBL" id="CUV58119.1"/>
    </source>
</evidence>
<organism evidence="19">
    <name type="scientific">Ralstonia solanacearum</name>
    <name type="common">Pseudomonas solanacearum</name>
    <dbReference type="NCBI Taxonomy" id="305"/>
    <lineage>
        <taxon>Bacteria</taxon>
        <taxon>Pseudomonadati</taxon>
        <taxon>Pseudomonadota</taxon>
        <taxon>Betaproteobacteria</taxon>
        <taxon>Burkholderiales</taxon>
        <taxon>Burkholderiaceae</taxon>
        <taxon>Ralstonia</taxon>
        <taxon>Ralstonia solanacearum species complex</taxon>
    </lineage>
</organism>
<evidence type="ECO:0000256" key="4">
    <source>
        <dbReference type="ARBA" id="ARBA00022692"/>
    </source>
</evidence>
<proteinExistence type="inferred from homology"/>
<evidence type="ECO:0000256" key="11">
    <source>
        <dbReference type="SAM" id="Phobius"/>
    </source>
</evidence>
<evidence type="ECO:0000256" key="9">
    <source>
        <dbReference type="PROSITE-ProRule" id="PRU00703"/>
    </source>
</evidence>
<dbReference type="EMBL" id="CP085043">
    <property type="protein sequence ID" value="UZF15610.1"/>
    <property type="molecule type" value="Genomic_DNA"/>
</dbReference>
<dbReference type="Gene3D" id="3.30.465.10">
    <property type="match status" value="1"/>
</dbReference>
<dbReference type="PATRIC" id="fig|305.92.peg.788"/>
<sequence length="425" mass="47157">MDSWPLWAQLGAVVLLLCCSAFFSISETSLMALNRHRLRHLAKSNVAGARRTQGLLGQTDKLLSLILIGNNLINTAVPVLIANLAIHYFGNSGTTLSIATAIVAFLIIVFCEIAPKIVGATYPERISFPASFIIAPLLRLATPLVTVVNAFVTVLLRLVRINPRQAPEQRMSAEELRTLVLESGNFIPHKHRSILLNLFDLDAITVDDVMTPRARVESLDLSRPIEEVIQQLETCYHNKLPVFEQDTDQVLGILHVRKALSLLGHAELIHDDFRSLLAKPYFVPSGTPVFRQLQYFQENRRRIGLVINEYGDMLGLVTLEDIIEEMIGEFTTTLPNAGKLAWDAQDAYLADAGMSLRDLNRRLGLQLPTDGPKTLNGLVLEVLEEIPEAPVSVRIAGCVMDIVQMDSQSIRTVRLHRPAAGQKRS</sequence>
<dbReference type="PANTHER" id="PTHR22777:SF32">
    <property type="entry name" value="UPF0053 INNER MEMBRANE PROTEIN YFJD"/>
    <property type="match status" value="1"/>
</dbReference>
<reference evidence="19" key="1">
    <citation type="submission" date="2015-10" db="EMBL/GenBank/DDBJ databases">
        <authorList>
            <person name="Gilbert D.G."/>
        </authorList>
    </citation>
    <scope>NUCLEOTIDE SEQUENCE</scope>
    <source>
        <strain evidence="19">Phyl III-seqv23</strain>
    </source>
</reference>
<comment type="similarity">
    <text evidence="2">Belongs to the UPF0053 family.</text>
</comment>
<keyword evidence="3" id="KW-1003">Cell membrane</keyword>
<keyword evidence="7 9" id="KW-0129">CBS domain</keyword>
<feature type="transmembrane region" description="Helical" evidence="11">
    <location>
        <begin position="126"/>
        <end position="159"/>
    </location>
</feature>
<dbReference type="PROSITE" id="PS51371">
    <property type="entry name" value="CBS"/>
    <property type="match status" value="2"/>
</dbReference>